<comment type="subcellular location">
    <subcellularLocation>
        <location evidence="1">Nucleus</location>
    </subcellularLocation>
</comment>
<dbReference type="Pfam" id="PF23669">
    <property type="entry name" value="WHD_MCM2"/>
    <property type="match status" value="1"/>
</dbReference>
<dbReference type="PANTHER" id="PTHR11630:SF44">
    <property type="entry name" value="DNA REPLICATION LICENSING FACTOR MCM2"/>
    <property type="match status" value="1"/>
</dbReference>
<evidence type="ECO:0000256" key="12">
    <source>
        <dbReference type="ARBA" id="ARBA00022840"/>
    </source>
</evidence>
<dbReference type="InterPro" id="IPR027925">
    <property type="entry name" value="MCM_N"/>
</dbReference>
<feature type="domain" description="MCM C-terminal AAA(+) ATPase" evidence="19">
    <location>
        <begin position="405"/>
        <end position="611"/>
    </location>
</feature>
<gene>
    <name evidence="20" type="ORF">FA09DRAFT_337006</name>
</gene>
<dbReference type="GO" id="GO:0017116">
    <property type="term" value="F:single-stranded DNA helicase activity"/>
    <property type="evidence" value="ECO:0007669"/>
    <property type="project" value="TreeGrafter"/>
</dbReference>
<reference evidence="20 21" key="1">
    <citation type="journal article" date="2018" name="Mol. Biol. Evol.">
        <title>Broad Genomic Sampling Reveals a Smut Pathogenic Ancestry of the Fungal Clade Ustilaginomycotina.</title>
        <authorList>
            <person name="Kijpornyongpan T."/>
            <person name="Mondo S.J."/>
            <person name="Barry K."/>
            <person name="Sandor L."/>
            <person name="Lee J."/>
            <person name="Lipzen A."/>
            <person name="Pangilinan J."/>
            <person name="LaButti K."/>
            <person name="Hainaut M."/>
            <person name="Henrissat B."/>
            <person name="Grigoriev I.V."/>
            <person name="Spatafora J.W."/>
            <person name="Aime M.C."/>
        </authorList>
    </citation>
    <scope>NUCLEOTIDE SEQUENCE [LARGE SCALE GENOMIC DNA]</scope>
    <source>
        <strain evidence="20 21">MCA 4186</strain>
    </source>
</reference>
<dbReference type="EC" id="3.6.4.12" evidence="3"/>
<dbReference type="AlphaFoldDB" id="A0A316ZEK9"/>
<dbReference type="Proteomes" id="UP000245946">
    <property type="component" value="Unassembled WGS sequence"/>
</dbReference>
<feature type="region of interest" description="Disordered" evidence="18">
    <location>
        <begin position="69"/>
        <end position="97"/>
    </location>
</feature>
<accession>A0A316ZEK9</accession>
<dbReference type="Pfam" id="PF14551">
    <property type="entry name" value="MCM_N"/>
    <property type="match status" value="1"/>
</dbReference>
<dbReference type="InterPro" id="IPR018525">
    <property type="entry name" value="MCM_CS"/>
</dbReference>
<evidence type="ECO:0000256" key="15">
    <source>
        <dbReference type="ARBA" id="ARBA00023306"/>
    </source>
</evidence>
<evidence type="ECO:0000256" key="18">
    <source>
        <dbReference type="SAM" id="MobiDB-lite"/>
    </source>
</evidence>
<comment type="catalytic activity">
    <reaction evidence="16">
        <text>ATP + H2O = ADP + phosphate + H(+)</text>
        <dbReference type="Rhea" id="RHEA:13065"/>
        <dbReference type="ChEBI" id="CHEBI:15377"/>
        <dbReference type="ChEBI" id="CHEBI:15378"/>
        <dbReference type="ChEBI" id="CHEBI:30616"/>
        <dbReference type="ChEBI" id="CHEBI:43474"/>
        <dbReference type="ChEBI" id="CHEBI:456216"/>
        <dbReference type="EC" id="3.6.4.12"/>
    </reaction>
</comment>
<evidence type="ECO:0000256" key="3">
    <source>
        <dbReference type="ARBA" id="ARBA00012551"/>
    </source>
</evidence>
<keyword evidence="7" id="KW-0547">Nucleotide-binding</keyword>
<dbReference type="GeneID" id="37271503"/>
<keyword evidence="15" id="KW-0131">Cell cycle</keyword>
<organism evidence="20 21">
    <name type="scientific">Tilletiopsis washingtonensis</name>
    <dbReference type="NCBI Taxonomy" id="58919"/>
    <lineage>
        <taxon>Eukaryota</taxon>
        <taxon>Fungi</taxon>
        <taxon>Dikarya</taxon>
        <taxon>Basidiomycota</taxon>
        <taxon>Ustilaginomycotina</taxon>
        <taxon>Exobasidiomycetes</taxon>
        <taxon>Entylomatales</taxon>
        <taxon>Entylomatales incertae sedis</taxon>
        <taxon>Tilletiopsis</taxon>
    </lineage>
</organism>
<dbReference type="PROSITE" id="PS50051">
    <property type="entry name" value="MCM_2"/>
    <property type="match status" value="1"/>
</dbReference>
<dbReference type="EMBL" id="KZ819286">
    <property type="protein sequence ID" value="PWO00181.1"/>
    <property type="molecule type" value="Genomic_DNA"/>
</dbReference>
<dbReference type="GO" id="GO:0016887">
    <property type="term" value="F:ATP hydrolysis activity"/>
    <property type="evidence" value="ECO:0007669"/>
    <property type="project" value="RHEA"/>
</dbReference>
<dbReference type="SUPFAM" id="SSF50249">
    <property type="entry name" value="Nucleic acid-binding proteins"/>
    <property type="match status" value="1"/>
</dbReference>
<dbReference type="FunFam" id="3.30.1640.10:FF:000003">
    <property type="entry name" value="DNA helicase"/>
    <property type="match status" value="1"/>
</dbReference>
<dbReference type="GO" id="GO:0005524">
    <property type="term" value="F:ATP binding"/>
    <property type="evidence" value="ECO:0007669"/>
    <property type="project" value="UniProtKB-KW"/>
</dbReference>
<evidence type="ECO:0000256" key="2">
    <source>
        <dbReference type="ARBA" id="ARBA00008010"/>
    </source>
</evidence>
<dbReference type="Gene3D" id="3.40.50.300">
    <property type="entry name" value="P-loop containing nucleotide triphosphate hydrolases"/>
    <property type="match status" value="1"/>
</dbReference>
<evidence type="ECO:0000256" key="8">
    <source>
        <dbReference type="ARBA" id="ARBA00022771"/>
    </source>
</evidence>
<keyword evidence="12" id="KW-0067">ATP-binding</keyword>
<proteinExistence type="inferred from homology"/>
<evidence type="ECO:0000256" key="6">
    <source>
        <dbReference type="ARBA" id="ARBA00022723"/>
    </source>
</evidence>
<evidence type="ECO:0000256" key="16">
    <source>
        <dbReference type="ARBA" id="ARBA00047995"/>
    </source>
</evidence>
<evidence type="ECO:0000256" key="5">
    <source>
        <dbReference type="ARBA" id="ARBA00022705"/>
    </source>
</evidence>
<dbReference type="GO" id="GO:0031261">
    <property type="term" value="C:DNA replication preinitiation complex"/>
    <property type="evidence" value="ECO:0007669"/>
    <property type="project" value="UniProtKB-ARBA"/>
</dbReference>
<sequence>MLLMADSRDYEGNAALDNYDAVDLDDRSDISEMDATARRLAELRMARRDRIEGAGIGRKSRAPAFLQSDDEESDAGIIGRRRRRHYDDRPEDVEDAGATDLPLEQLGDVKTDSIASWVATDNVRRTIKREFRNFLVTYVDEQGVSVYGARIKTLGELNSESLEVSFLHLVDSKAILAYFLANSPAAMLPIFDEVAFDVILLYYPSYDRIHPEIHVRIADLPTSSTLRDLRQEHLNSLVRVSGVVTRRTGVFPQLKYVKFDCLSCGEVLGPFFQDANSEVKVSFCSHCEKRGPFRVNSQQTVYRNYQKMTLQESPGSVLPGRLPRHREIILLWDLIDSAKPGEEIEVTGVYRNNFDAALNTKNGFPVFATVLEANHIAKRDDAYAVFRMTEEDERAIRALSKDERVGRRILKSIAPSIYGHEDIKRAIALSLFGGCAKDVGGKHRIRGDINVLLLGDPGTAKSQFLKYVEKTSSRAVFTTGQGASAVGLTASVRKDPVTQEWTLEGGALVLADKGVCLIDEFDKMNDADRTSIHEAMEQQSISISKAGIVTTLQARCAILAAANPTRGRYNPTIPFSQNVELTEPILSRFDILCVVKDTVDPVKDDMLARFVVGSHTRSHPRFEEAIDEERVGTSLDADIIPQDLLRKYIMYARTHVRPKLSGMDQDRIARLYADLRRESLRTGSYPITVRHLESIIRMSEASAKMALRDFVRPDDVDLAIQCTLESFLSAQKMSVKNTLARGFRRYLHASTDSDELLQFLLGGLIKDRMRYLQSSAASRRRAAGAAEEDEELVTVPLAELESRAREANVYDCRPFLQGRLFKNNYYTFDEQTRTITKRFGGKRREEL</sequence>
<dbReference type="GO" id="GO:0006279">
    <property type="term" value="P:premeiotic DNA replication"/>
    <property type="evidence" value="ECO:0007669"/>
    <property type="project" value="UniProtKB-ARBA"/>
</dbReference>
<dbReference type="InterPro" id="IPR027417">
    <property type="entry name" value="P-loop_NTPase"/>
</dbReference>
<dbReference type="InterPro" id="IPR031327">
    <property type="entry name" value="MCM"/>
</dbReference>
<evidence type="ECO:0000256" key="14">
    <source>
        <dbReference type="ARBA" id="ARBA00023242"/>
    </source>
</evidence>
<dbReference type="PRINTS" id="PR01658">
    <property type="entry name" value="MCMPROTEIN2"/>
</dbReference>
<dbReference type="InterPro" id="IPR001208">
    <property type="entry name" value="MCM_dom"/>
</dbReference>
<dbReference type="SMART" id="SM00350">
    <property type="entry name" value="MCM"/>
    <property type="match status" value="1"/>
</dbReference>
<keyword evidence="11" id="KW-0862">Zinc</keyword>
<dbReference type="RefSeq" id="XP_025600459.1">
    <property type="nucleotide sequence ID" value="XM_025743959.1"/>
</dbReference>
<evidence type="ECO:0000313" key="21">
    <source>
        <dbReference type="Proteomes" id="UP000245946"/>
    </source>
</evidence>
<keyword evidence="9" id="KW-0378">Hydrolase</keyword>
<dbReference type="GO" id="GO:0043138">
    <property type="term" value="F:3'-5' DNA helicase activity"/>
    <property type="evidence" value="ECO:0007669"/>
    <property type="project" value="TreeGrafter"/>
</dbReference>
<dbReference type="GO" id="GO:0043596">
    <property type="term" value="C:nuclear replication fork"/>
    <property type="evidence" value="ECO:0007669"/>
    <property type="project" value="UniProtKB-ARBA"/>
</dbReference>
<evidence type="ECO:0000259" key="19">
    <source>
        <dbReference type="PROSITE" id="PS50051"/>
    </source>
</evidence>
<dbReference type="GO" id="GO:0005656">
    <property type="term" value="C:nuclear pre-replicative complex"/>
    <property type="evidence" value="ECO:0007669"/>
    <property type="project" value="UniProtKB-ARBA"/>
</dbReference>
<dbReference type="GO" id="GO:0042555">
    <property type="term" value="C:MCM complex"/>
    <property type="evidence" value="ECO:0007669"/>
    <property type="project" value="InterPro"/>
</dbReference>
<evidence type="ECO:0000256" key="10">
    <source>
        <dbReference type="ARBA" id="ARBA00022806"/>
    </source>
</evidence>
<evidence type="ECO:0000256" key="7">
    <source>
        <dbReference type="ARBA" id="ARBA00022741"/>
    </source>
</evidence>
<dbReference type="InterPro" id="IPR041562">
    <property type="entry name" value="MCM_lid"/>
</dbReference>
<dbReference type="Pfam" id="PF00493">
    <property type="entry name" value="MCM"/>
    <property type="match status" value="1"/>
</dbReference>
<evidence type="ECO:0000256" key="4">
    <source>
        <dbReference type="ARBA" id="ARBA00018925"/>
    </source>
</evidence>
<keyword evidence="6" id="KW-0479">Metal-binding</keyword>
<name>A0A316ZEK9_9BASI</name>
<dbReference type="OrthoDB" id="844at2759"/>
<keyword evidence="14" id="KW-0539">Nucleus</keyword>
<keyword evidence="21" id="KW-1185">Reference proteome</keyword>
<dbReference type="InterPro" id="IPR033762">
    <property type="entry name" value="MCM_OB"/>
</dbReference>
<evidence type="ECO:0000256" key="17">
    <source>
        <dbReference type="ARBA" id="ARBA00078186"/>
    </source>
</evidence>
<evidence type="ECO:0000256" key="9">
    <source>
        <dbReference type="ARBA" id="ARBA00022801"/>
    </source>
</evidence>
<protein>
    <recommendedName>
        <fullName evidence="4">DNA replication licensing factor MCM2</fullName>
        <ecNumber evidence="3">3.6.4.12</ecNumber>
    </recommendedName>
    <alternativeName>
        <fullName evidence="17">Minichromosome maintenance protein 2</fullName>
    </alternativeName>
</protein>
<dbReference type="InterPro" id="IPR012340">
    <property type="entry name" value="NA-bd_OB-fold"/>
</dbReference>
<dbReference type="STRING" id="58919.A0A316ZEK9"/>
<dbReference type="FunFam" id="3.40.50.300:FF:000138">
    <property type="entry name" value="DNA helicase"/>
    <property type="match status" value="1"/>
</dbReference>
<dbReference type="GO" id="GO:0008270">
    <property type="term" value="F:zinc ion binding"/>
    <property type="evidence" value="ECO:0007669"/>
    <property type="project" value="UniProtKB-KW"/>
</dbReference>
<keyword evidence="8" id="KW-0863">Zinc-finger</keyword>
<dbReference type="PANTHER" id="PTHR11630">
    <property type="entry name" value="DNA REPLICATION LICENSING FACTOR MCM FAMILY MEMBER"/>
    <property type="match status" value="1"/>
</dbReference>
<dbReference type="SUPFAM" id="SSF52540">
    <property type="entry name" value="P-loop containing nucleoside triphosphate hydrolases"/>
    <property type="match status" value="1"/>
</dbReference>
<dbReference type="GO" id="GO:0003697">
    <property type="term" value="F:single-stranded DNA binding"/>
    <property type="evidence" value="ECO:0007669"/>
    <property type="project" value="TreeGrafter"/>
</dbReference>
<evidence type="ECO:0000256" key="1">
    <source>
        <dbReference type="ARBA" id="ARBA00004123"/>
    </source>
</evidence>
<dbReference type="Gene3D" id="2.20.28.10">
    <property type="match status" value="1"/>
</dbReference>
<dbReference type="Pfam" id="PF17855">
    <property type="entry name" value="MCM_lid"/>
    <property type="match status" value="1"/>
</dbReference>
<evidence type="ECO:0000313" key="20">
    <source>
        <dbReference type="EMBL" id="PWO00181.1"/>
    </source>
</evidence>
<dbReference type="GO" id="GO:1902975">
    <property type="term" value="P:mitotic DNA replication initiation"/>
    <property type="evidence" value="ECO:0007669"/>
    <property type="project" value="TreeGrafter"/>
</dbReference>
<keyword evidence="13" id="KW-0238">DNA-binding</keyword>
<dbReference type="PRINTS" id="PR01657">
    <property type="entry name" value="MCMFAMILY"/>
</dbReference>
<dbReference type="Gene3D" id="3.30.1640.10">
    <property type="entry name" value="mini-chromosome maintenance (MCM) complex, chain A, domain 1"/>
    <property type="match status" value="1"/>
</dbReference>
<dbReference type="Pfam" id="PF17207">
    <property type="entry name" value="MCM_OB"/>
    <property type="match status" value="1"/>
</dbReference>
<keyword evidence="10" id="KW-0347">Helicase</keyword>
<dbReference type="GO" id="GO:0000727">
    <property type="term" value="P:double-strand break repair via break-induced replication"/>
    <property type="evidence" value="ECO:0007669"/>
    <property type="project" value="TreeGrafter"/>
</dbReference>
<dbReference type="Pfam" id="PF12619">
    <property type="entry name" value="MCM2_N"/>
    <property type="match status" value="1"/>
</dbReference>
<dbReference type="CDD" id="cd17753">
    <property type="entry name" value="MCM2"/>
    <property type="match status" value="1"/>
</dbReference>
<evidence type="ECO:0000256" key="13">
    <source>
        <dbReference type="ARBA" id="ARBA00023125"/>
    </source>
</evidence>
<dbReference type="InterPro" id="IPR059098">
    <property type="entry name" value="WHD_MCM2"/>
</dbReference>
<dbReference type="InterPro" id="IPR008045">
    <property type="entry name" value="MCM2"/>
</dbReference>
<evidence type="ECO:0000256" key="11">
    <source>
        <dbReference type="ARBA" id="ARBA00022833"/>
    </source>
</evidence>
<dbReference type="Gene3D" id="2.40.50.140">
    <property type="entry name" value="Nucleic acid-binding proteins"/>
    <property type="match status" value="1"/>
</dbReference>
<comment type="similarity">
    <text evidence="2">Belongs to the MCM family.</text>
</comment>
<keyword evidence="5" id="KW-0235">DNA replication</keyword>
<dbReference type="PROSITE" id="PS00847">
    <property type="entry name" value="MCM_1"/>
    <property type="match status" value="1"/>
</dbReference>